<feature type="compositionally biased region" description="Pro residues" evidence="1">
    <location>
        <begin position="165"/>
        <end position="180"/>
    </location>
</feature>
<protein>
    <submittedName>
        <fullName evidence="3">Sugar phosphate isomerase/epimerase family protein</fullName>
    </submittedName>
</protein>
<dbReference type="GO" id="GO:0016853">
    <property type="term" value="F:isomerase activity"/>
    <property type="evidence" value="ECO:0007669"/>
    <property type="project" value="UniProtKB-KW"/>
</dbReference>
<dbReference type="Proteomes" id="UP001156398">
    <property type="component" value="Unassembled WGS sequence"/>
</dbReference>
<dbReference type="InterPro" id="IPR036237">
    <property type="entry name" value="Xyl_isomerase-like_sf"/>
</dbReference>
<dbReference type="InterPro" id="IPR050312">
    <property type="entry name" value="IolE/XylAMocC-like"/>
</dbReference>
<sequence>MGITAVGLWREPVQAFGVERTARTLRAAGLTVSSLCRGGFLTAVDPTARAAALADNRAAIDEAAALGTPTLVLVSGGLPGAGPAGAVGGASGGNVRAAFGPAGPGVDPAGPSAGPSDSSPDPAAAKNAAPATAENADPTAPSAHPATPSAHPATPSAHPATPSAGPLPSPVPTSSPPTSPSPFFDSRSDPASRSRLDPARDLAGARERVADGLAELAPYAAERGVRLALEPLHPMFASDRCVISTLEQALDLAERFPADQVGVVVDTYHLWWDDRAPAQVARAGAGGRIAAFQLADWTTPLPEGVLLGRGQLGDGCVDLRGWREKVEAAGYRGHVEVEIFNPRLWERDGREVLAEVADRFRTFVL</sequence>
<name>A0ABT6WB46_9ACTN</name>
<dbReference type="Pfam" id="PF01261">
    <property type="entry name" value="AP_endonuc_2"/>
    <property type="match status" value="2"/>
</dbReference>
<gene>
    <name evidence="3" type="ORF">POF43_034115</name>
</gene>
<evidence type="ECO:0000313" key="3">
    <source>
        <dbReference type="EMBL" id="MDI5967700.1"/>
    </source>
</evidence>
<feature type="region of interest" description="Disordered" evidence="1">
    <location>
        <begin position="98"/>
        <end position="202"/>
    </location>
</feature>
<feature type="domain" description="Xylose isomerase-like TIM barrel" evidence="2">
    <location>
        <begin position="200"/>
        <end position="354"/>
    </location>
</feature>
<evidence type="ECO:0000259" key="2">
    <source>
        <dbReference type="Pfam" id="PF01261"/>
    </source>
</evidence>
<dbReference type="SUPFAM" id="SSF51658">
    <property type="entry name" value="Xylose isomerase-like"/>
    <property type="match status" value="2"/>
</dbReference>
<organism evidence="3 4">
    <name type="scientific">Streptantibioticus silvisoli</name>
    <dbReference type="NCBI Taxonomy" id="2705255"/>
    <lineage>
        <taxon>Bacteria</taxon>
        <taxon>Bacillati</taxon>
        <taxon>Actinomycetota</taxon>
        <taxon>Actinomycetes</taxon>
        <taxon>Kitasatosporales</taxon>
        <taxon>Streptomycetaceae</taxon>
        <taxon>Streptantibioticus</taxon>
    </lineage>
</organism>
<dbReference type="RefSeq" id="WP_282704954.1">
    <property type="nucleotide sequence ID" value="NZ_JAAGKO020000114.1"/>
</dbReference>
<dbReference type="PANTHER" id="PTHR12110:SF52">
    <property type="entry name" value="XYLOSE ISOMERASE"/>
    <property type="match status" value="1"/>
</dbReference>
<keyword evidence="4" id="KW-1185">Reference proteome</keyword>
<feature type="domain" description="Xylose isomerase-like TIM barrel" evidence="2">
    <location>
        <begin position="2"/>
        <end position="84"/>
    </location>
</feature>
<accession>A0ABT6WB46</accession>
<dbReference type="PANTHER" id="PTHR12110">
    <property type="entry name" value="HYDROXYPYRUVATE ISOMERASE"/>
    <property type="match status" value="1"/>
</dbReference>
<evidence type="ECO:0000313" key="4">
    <source>
        <dbReference type="Proteomes" id="UP001156398"/>
    </source>
</evidence>
<comment type="caution">
    <text evidence="3">The sequence shown here is derived from an EMBL/GenBank/DDBJ whole genome shotgun (WGS) entry which is preliminary data.</text>
</comment>
<dbReference type="InterPro" id="IPR013022">
    <property type="entry name" value="Xyl_isomerase-like_TIM-brl"/>
</dbReference>
<dbReference type="Gene3D" id="3.20.20.150">
    <property type="entry name" value="Divalent-metal-dependent TIM barrel enzymes"/>
    <property type="match status" value="1"/>
</dbReference>
<feature type="compositionally biased region" description="Basic and acidic residues" evidence="1">
    <location>
        <begin position="186"/>
        <end position="202"/>
    </location>
</feature>
<reference evidence="3 4" key="1">
    <citation type="submission" date="2023-05" db="EMBL/GenBank/DDBJ databases">
        <title>Streptantibioticus silvisoli sp. nov., acidotolerant actinomycetes 1 from pine litter.</title>
        <authorList>
            <person name="Swiecimska M."/>
            <person name="Golinska P."/>
            <person name="Sangal V."/>
            <person name="Wachnowicz B."/>
            <person name="Goodfellow M."/>
        </authorList>
    </citation>
    <scope>NUCLEOTIDE SEQUENCE [LARGE SCALE GENOMIC DNA]</scope>
    <source>
        <strain evidence="3 4">SL54</strain>
    </source>
</reference>
<feature type="compositionally biased region" description="Low complexity" evidence="1">
    <location>
        <begin position="98"/>
        <end position="164"/>
    </location>
</feature>
<keyword evidence="3" id="KW-0413">Isomerase</keyword>
<proteinExistence type="predicted"/>
<evidence type="ECO:0000256" key="1">
    <source>
        <dbReference type="SAM" id="MobiDB-lite"/>
    </source>
</evidence>
<dbReference type="EMBL" id="JAAGKO020000114">
    <property type="protein sequence ID" value="MDI5967700.1"/>
    <property type="molecule type" value="Genomic_DNA"/>
</dbReference>